<keyword evidence="2" id="KW-0808">Transferase</keyword>
<dbReference type="InterPro" id="IPR000719">
    <property type="entry name" value="Prot_kinase_dom"/>
</dbReference>
<organism evidence="2 3">
    <name type="scientific">Tetrahymena thermophila (strain SB210)</name>
    <dbReference type="NCBI Taxonomy" id="312017"/>
    <lineage>
        <taxon>Eukaryota</taxon>
        <taxon>Sar</taxon>
        <taxon>Alveolata</taxon>
        <taxon>Ciliophora</taxon>
        <taxon>Intramacronucleata</taxon>
        <taxon>Oligohymenophorea</taxon>
        <taxon>Hymenostomatida</taxon>
        <taxon>Tetrahymenina</taxon>
        <taxon>Tetrahymenidae</taxon>
        <taxon>Tetrahymena</taxon>
    </lineage>
</organism>
<dbReference type="PROSITE" id="PS50011">
    <property type="entry name" value="PROTEIN_KINASE_DOM"/>
    <property type="match status" value="1"/>
</dbReference>
<dbReference type="Gene3D" id="1.10.510.10">
    <property type="entry name" value="Transferase(Phosphotransferase) domain 1"/>
    <property type="match status" value="1"/>
</dbReference>
<dbReference type="SUPFAM" id="SSF56112">
    <property type="entry name" value="Protein kinase-like (PK-like)"/>
    <property type="match status" value="1"/>
</dbReference>
<dbReference type="KEGG" id="tet:TTHERM_01015960"/>
<evidence type="ECO:0000313" key="2">
    <source>
        <dbReference type="EMBL" id="EAR83093.2"/>
    </source>
</evidence>
<name>Q22CU5_TETTS</name>
<dbReference type="EMBL" id="GG662478">
    <property type="protein sequence ID" value="EAR83093.2"/>
    <property type="molecule type" value="Genomic_DNA"/>
</dbReference>
<evidence type="ECO:0000313" key="3">
    <source>
        <dbReference type="Proteomes" id="UP000009168"/>
    </source>
</evidence>
<dbReference type="InterPro" id="IPR032675">
    <property type="entry name" value="LRR_dom_sf"/>
</dbReference>
<dbReference type="InParanoid" id="Q22CU5"/>
<dbReference type="GO" id="GO:0004672">
    <property type="term" value="F:protein kinase activity"/>
    <property type="evidence" value="ECO:0007669"/>
    <property type="project" value="InterPro"/>
</dbReference>
<dbReference type="Gene3D" id="3.80.10.10">
    <property type="entry name" value="Ribonuclease Inhibitor"/>
    <property type="match status" value="1"/>
</dbReference>
<feature type="domain" description="Protein kinase" evidence="1">
    <location>
        <begin position="40"/>
        <end position="333"/>
    </location>
</feature>
<proteinExistence type="predicted"/>
<dbReference type="Proteomes" id="UP000009168">
    <property type="component" value="Unassembled WGS sequence"/>
</dbReference>
<dbReference type="AlphaFoldDB" id="Q22CU5"/>
<evidence type="ECO:0000259" key="1">
    <source>
        <dbReference type="PROSITE" id="PS50011"/>
    </source>
</evidence>
<dbReference type="SUPFAM" id="SSF52047">
    <property type="entry name" value="RNI-like"/>
    <property type="match status" value="1"/>
</dbReference>
<keyword evidence="3" id="KW-1185">Reference proteome</keyword>
<reference evidence="3" key="1">
    <citation type="journal article" date="2006" name="PLoS Biol.">
        <title>Macronuclear genome sequence of the ciliate Tetrahymena thermophila, a model eukaryote.</title>
        <authorList>
            <person name="Eisen J.A."/>
            <person name="Coyne R.S."/>
            <person name="Wu M."/>
            <person name="Wu D."/>
            <person name="Thiagarajan M."/>
            <person name="Wortman J.R."/>
            <person name="Badger J.H."/>
            <person name="Ren Q."/>
            <person name="Amedeo P."/>
            <person name="Jones K.M."/>
            <person name="Tallon L.J."/>
            <person name="Delcher A.L."/>
            <person name="Salzberg S.L."/>
            <person name="Silva J.C."/>
            <person name="Haas B.J."/>
            <person name="Majoros W.H."/>
            <person name="Farzad M."/>
            <person name="Carlton J.M."/>
            <person name="Smith R.K. Jr."/>
            <person name="Garg J."/>
            <person name="Pearlman R.E."/>
            <person name="Karrer K.M."/>
            <person name="Sun L."/>
            <person name="Manning G."/>
            <person name="Elde N.C."/>
            <person name="Turkewitz A.P."/>
            <person name="Asai D.J."/>
            <person name="Wilkes D.E."/>
            <person name="Wang Y."/>
            <person name="Cai H."/>
            <person name="Collins K."/>
            <person name="Stewart B.A."/>
            <person name="Lee S.R."/>
            <person name="Wilamowska K."/>
            <person name="Weinberg Z."/>
            <person name="Ruzzo W.L."/>
            <person name="Wloga D."/>
            <person name="Gaertig J."/>
            <person name="Frankel J."/>
            <person name="Tsao C.-C."/>
            <person name="Gorovsky M.A."/>
            <person name="Keeling P.J."/>
            <person name="Waller R.F."/>
            <person name="Patron N.J."/>
            <person name="Cherry J.M."/>
            <person name="Stover N.A."/>
            <person name="Krieger C.J."/>
            <person name="del Toro C."/>
            <person name="Ryder H.F."/>
            <person name="Williamson S.C."/>
            <person name="Barbeau R.A."/>
            <person name="Hamilton E.P."/>
            <person name="Orias E."/>
        </authorList>
    </citation>
    <scope>NUCLEOTIDE SEQUENCE [LARGE SCALE GENOMIC DNA]</scope>
    <source>
        <strain evidence="3">SB210</strain>
    </source>
</reference>
<dbReference type="Pfam" id="PF00069">
    <property type="entry name" value="Pkinase"/>
    <property type="match status" value="1"/>
</dbReference>
<dbReference type="HOGENOM" id="CLU_686041_0_0_1"/>
<dbReference type="RefSeq" id="XP_001030756.2">
    <property type="nucleotide sequence ID" value="XM_001030756.2"/>
</dbReference>
<gene>
    <name evidence="2" type="ORF">TTHERM_01015960</name>
</gene>
<dbReference type="GeneID" id="7835586"/>
<dbReference type="GO" id="GO:0005524">
    <property type="term" value="F:ATP binding"/>
    <property type="evidence" value="ECO:0007669"/>
    <property type="project" value="InterPro"/>
</dbReference>
<accession>Q22CU5</accession>
<dbReference type="InterPro" id="IPR011009">
    <property type="entry name" value="Kinase-like_dom_sf"/>
</dbReference>
<keyword evidence="2" id="KW-0418">Kinase</keyword>
<sequence>MNQFQVRKLKETLLNLQQDIKLRQDQNVIYTFEQQDSSYQEDCNLIYFAAKPQIYNAIRSEPYFLKKKFICYQDMNDDKNLFTIFYNQKNDLKEISDITMAQLYFFQNEQEKQQIIQEYKYIQNIPYHSCLPCLSDSPLIQSYKFIGFEYPNFEGTILEYCKYQKQLKQDQKNEYKYLVNRLINQLLEGIIYMHKFNIIHYDINPFTVYVNEFEEVVFCRFGRAFNKQNSKLQINYQPLKYDGPEIKKQSQLNFRFDYYSVGMLINEILLDAYFDKVQYHIQDYEMLDSSNDYQNNFLYQSPIIQAIQPLLNENPSDRHSFNIVLQKYNQAVLSQQNIFDSQNHLNISSLNMESYLLQFAFQNQRITNEQFDRMIKIVNQLPQVSELILDFRNSTFEQEQMFDFFDSLIKYQPYCLAFRFKVGNINLSSPTFFMITYYIFKNKKLQLLDLDFKHYFFIGKQNEMLKTIFEQHNLCELYLDFSFTDVICPSYFQKKKPNKNMRKVVLNYRKSSRYCDKSKFFLFFIDFSVNAKEFVLDLADSSIDRYDFDKNGVNDKHSSNGKIFKLNINGNFIDDTKLDTLINYIKYFNYLNTLELNFTSCEMTCSELIKVLRDIYDQFNYLVKIKLTFDKIMIMPIVYKELRIPSHLKEYSLSIRKTGLEVDGFQYLLEKTAIVYQSTKIYFDISQNNLKRDTVYQIINNQFNPLPLQSEADSIQLRFQQQRDSMTADDILQDESDGLTVYV</sequence>
<dbReference type="STRING" id="312017.Q22CU5"/>
<protein>
    <submittedName>
        <fullName evidence="2">Protein kinase</fullName>
    </submittedName>
</protein>